<feature type="region of interest" description="Disordered" evidence="1">
    <location>
        <begin position="470"/>
        <end position="504"/>
    </location>
</feature>
<feature type="region of interest" description="Disordered" evidence="1">
    <location>
        <begin position="347"/>
        <end position="430"/>
    </location>
</feature>
<dbReference type="InParanoid" id="A0A7E6E3Y8"/>
<feature type="compositionally biased region" description="Low complexity" evidence="1">
    <location>
        <begin position="101"/>
        <end position="115"/>
    </location>
</feature>
<dbReference type="AlphaFoldDB" id="A0A7E6E3Y8"/>
<evidence type="ECO:0000313" key="3">
    <source>
        <dbReference type="RefSeq" id="XP_035885750.1"/>
    </source>
</evidence>
<feature type="region of interest" description="Disordered" evidence="1">
    <location>
        <begin position="530"/>
        <end position="613"/>
    </location>
</feature>
<evidence type="ECO:0000313" key="2">
    <source>
        <dbReference type="Proteomes" id="UP000504628"/>
    </source>
</evidence>
<gene>
    <name evidence="3" type="primary">TSPAN32</name>
</gene>
<protein>
    <submittedName>
        <fullName evidence="3">Tetraspanin-32 isoform X1</fullName>
    </submittedName>
</protein>
<feature type="compositionally biased region" description="Polar residues" evidence="1">
    <location>
        <begin position="549"/>
        <end position="561"/>
    </location>
</feature>
<feature type="region of interest" description="Disordered" evidence="1">
    <location>
        <begin position="59"/>
        <end position="137"/>
    </location>
</feature>
<reference evidence="3" key="1">
    <citation type="submission" date="2025-08" db="UniProtKB">
        <authorList>
            <consortium name="RefSeq"/>
        </authorList>
    </citation>
    <scope>IDENTIFICATION</scope>
    <source>
        <tissue evidence="3">Muscle</tissue>
    </source>
</reference>
<dbReference type="Proteomes" id="UP000504628">
    <property type="component" value="Chromosome 6"/>
</dbReference>
<sequence length="613" mass="63814">MRFRLDLPPRLLPGLRPWAALTRELASACTLPRRGAHPLHSCLLLLTHLLPRCLLRPPQEQGAAGPPPGRRGGSRPLRSPLCRPPACFSRGVPLPGPAPLGLPHGDQPGRAPRPGGRAERRGRRAGGPTPHGRGLPVLRAGVLCPGPGGLLETAQPHPGGGHRVGHLRPGLRPGGEEPAWRLATGAAGHPGHVPVLREELAFRPAGRRGGRPVSGSGGCLAGLPAGHPELPEDARTGHLHPGQRGPRLHGVRNAAQLLPVVCHLLRPQPGPQRDLCPEPPSPRPAAPGAQLLQTLRGGPRPCPASARRPGPQRTLGEPLAAPGPLTLCADPPPTTCLATGAPLSRPRALLENKPGPLHGAGVGKGSPARDAAPCVPTGPGSPMDSPEQAGSWAGAGEPGGLCGEAQAPRGRPGPRLPSRLPPRPPATATTSKAAMVWGVLCRELLRLPFSTGWRGCSTLEGSILRPVEAAQGTPPSGGDISSHVQGVPCAPAPPGSHSTCLGNRDRPRWGRGCVLRSDLTAPRRTAVRLAWRGHGPAQLAKGRGWRGPRSSTDGHQGQPRGTSLRDVQPRKGQAPTRSPRCVPAPTSPTRAPPEHRCAHLHRTRLSSRRGPCP</sequence>
<evidence type="ECO:0000256" key="1">
    <source>
        <dbReference type="SAM" id="MobiDB-lite"/>
    </source>
</evidence>
<feature type="compositionally biased region" description="Low complexity" evidence="1">
    <location>
        <begin position="74"/>
        <end position="85"/>
    </location>
</feature>
<proteinExistence type="predicted"/>
<keyword evidence="2" id="KW-1185">Reference proteome</keyword>
<name>A0A7E6E3Y8_9CHIR</name>
<accession>A0A7E6E3Y8</accession>
<organism evidence="2 3">
    <name type="scientific">Phyllostomus discolor</name>
    <name type="common">pale spear-nosed bat</name>
    <dbReference type="NCBI Taxonomy" id="89673"/>
    <lineage>
        <taxon>Eukaryota</taxon>
        <taxon>Metazoa</taxon>
        <taxon>Chordata</taxon>
        <taxon>Craniata</taxon>
        <taxon>Vertebrata</taxon>
        <taxon>Euteleostomi</taxon>
        <taxon>Mammalia</taxon>
        <taxon>Eutheria</taxon>
        <taxon>Laurasiatheria</taxon>
        <taxon>Chiroptera</taxon>
        <taxon>Yangochiroptera</taxon>
        <taxon>Phyllostomidae</taxon>
        <taxon>Phyllostominae</taxon>
        <taxon>Phyllostomus</taxon>
    </lineage>
</organism>
<dbReference type="RefSeq" id="XP_035885750.1">
    <property type="nucleotide sequence ID" value="XM_036029857.1"/>
</dbReference>
<feature type="compositionally biased region" description="Basic residues" evidence="1">
    <location>
        <begin position="598"/>
        <end position="607"/>
    </location>
</feature>
<feature type="region of interest" description="Disordered" evidence="1">
    <location>
        <begin position="271"/>
        <end position="326"/>
    </location>
</feature>
<dbReference type="CTD" id="10077"/>
<dbReference type="GeneID" id="114499201"/>